<dbReference type="Pfam" id="PF13690">
    <property type="entry name" value="CheX"/>
    <property type="match status" value="1"/>
</dbReference>
<keyword evidence="1" id="KW-0145">Chemotaxis</keyword>
<evidence type="ECO:0000313" key="3">
    <source>
        <dbReference type="EMBL" id="GFP76917.1"/>
    </source>
</evidence>
<dbReference type="CDD" id="cd17906">
    <property type="entry name" value="CheX"/>
    <property type="match status" value="1"/>
</dbReference>
<dbReference type="AlphaFoldDB" id="A0A6V8SI90"/>
<gene>
    <name evidence="3" type="ORF">bsdtw1_03028</name>
</gene>
<reference evidence="3 4" key="1">
    <citation type="submission" date="2020-07" db="EMBL/GenBank/DDBJ databases">
        <title>A new beta-1,3-glucan-decomposing anaerobic bacterium isolated from anoxic soil subjected to biological soil disinfestation.</title>
        <authorList>
            <person name="Ueki A."/>
            <person name="Tonouchi A."/>
        </authorList>
    </citation>
    <scope>NUCLEOTIDE SEQUENCE [LARGE SCALE GENOMIC DNA]</scope>
    <source>
        <strain evidence="3 4">TW1</strain>
    </source>
</reference>
<dbReference type="InterPro" id="IPR028051">
    <property type="entry name" value="CheX-like_dom"/>
</dbReference>
<protein>
    <submittedName>
        <fullName evidence="3">CheY-P phosphatase CheX</fullName>
    </submittedName>
</protein>
<dbReference type="InterPro" id="IPR038756">
    <property type="entry name" value="CheX-like"/>
</dbReference>
<organism evidence="3 4">
    <name type="scientific">Clostridium fungisolvens</name>
    <dbReference type="NCBI Taxonomy" id="1604897"/>
    <lineage>
        <taxon>Bacteria</taxon>
        <taxon>Bacillati</taxon>
        <taxon>Bacillota</taxon>
        <taxon>Clostridia</taxon>
        <taxon>Eubacteriales</taxon>
        <taxon>Clostridiaceae</taxon>
        <taxon>Clostridium</taxon>
    </lineage>
</organism>
<dbReference type="PANTHER" id="PTHR39452:SF1">
    <property type="entry name" value="CHEY-P PHOSPHATASE CHEX"/>
    <property type="match status" value="1"/>
</dbReference>
<comment type="caution">
    <text evidence="3">The sequence shown here is derived from an EMBL/GenBank/DDBJ whole genome shotgun (WGS) entry which is preliminary data.</text>
</comment>
<evidence type="ECO:0000259" key="2">
    <source>
        <dbReference type="Pfam" id="PF13690"/>
    </source>
</evidence>
<evidence type="ECO:0000256" key="1">
    <source>
        <dbReference type="ARBA" id="ARBA00022500"/>
    </source>
</evidence>
<dbReference type="Proteomes" id="UP000580568">
    <property type="component" value="Unassembled WGS sequence"/>
</dbReference>
<sequence length="155" mass="16756">MKVEYINPIVEASKNVINQITGFNPSLGQIYKKTIPYSVDSVVVLIGLTGQIQGSVNVSLNKSLALKIVSAMMGGMEVKELDEIAKSAISELCNMMLGNAATIFYSNNISIDITPPIIMTGTNIEVSQANSVVISIPLNFENGDKLELDISYKEK</sequence>
<dbReference type="GO" id="GO:0006935">
    <property type="term" value="P:chemotaxis"/>
    <property type="evidence" value="ECO:0007669"/>
    <property type="project" value="UniProtKB-KW"/>
</dbReference>
<proteinExistence type="predicted"/>
<dbReference type="SUPFAM" id="SSF103039">
    <property type="entry name" value="CheC-like"/>
    <property type="match status" value="1"/>
</dbReference>
<dbReference type="EMBL" id="BLZR01000001">
    <property type="protein sequence ID" value="GFP76917.1"/>
    <property type="molecule type" value="Genomic_DNA"/>
</dbReference>
<name>A0A6V8SI90_9CLOT</name>
<evidence type="ECO:0000313" key="4">
    <source>
        <dbReference type="Proteomes" id="UP000580568"/>
    </source>
</evidence>
<accession>A0A6V8SI90</accession>
<dbReference type="PANTHER" id="PTHR39452">
    <property type="entry name" value="CHEY-P PHOSPHATASE CHEX"/>
    <property type="match status" value="1"/>
</dbReference>
<dbReference type="InterPro" id="IPR028976">
    <property type="entry name" value="CheC-like_sf"/>
</dbReference>
<feature type="domain" description="Chemotaxis phosphatase CheX-like" evidence="2">
    <location>
        <begin position="42"/>
        <end position="136"/>
    </location>
</feature>
<dbReference type="Gene3D" id="3.40.1550.10">
    <property type="entry name" value="CheC-like"/>
    <property type="match status" value="1"/>
</dbReference>
<dbReference type="RefSeq" id="WP_183278316.1">
    <property type="nucleotide sequence ID" value="NZ_BLZR01000001.1"/>
</dbReference>
<keyword evidence="4" id="KW-1185">Reference proteome</keyword>